<dbReference type="AlphaFoldDB" id="A0A165C9F2"/>
<feature type="transmembrane region" description="Helical" evidence="8">
    <location>
        <begin position="395"/>
        <end position="426"/>
    </location>
</feature>
<evidence type="ECO:0000256" key="6">
    <source>
        <dbReference type="ARBA" id="ARBA00023136"/>
    </source>
</evidence>
<reference evidence="10 11" key="1">
    <citation type="journal article" date="2016" name="Mol. Biol. Evol.">
        <title>Comparative Genomics of Early-Diverging Mushroom-Forming Fungi Provides Insights into the Origins of Lignocellulose Decay Capabilities.</title>
        <authorList>
            <person name="Nagy L.G."/>
            <person name="Riley R."/>
            <person name="Tritt A."/>
            <person name="Adam C."/>
            <person name="Daum C."/>
            <person name="Floudas D."/>
            <person name="Sun H."/>
            <person name="Yadav J.S."/>
            <person name="Pangilinan J."/>
            <person name="Larsson K.H."/>
            <person name="Matsuura K."/>
            <person name="Barry K."/>
            <person name="Labutti K."/>
            <person name="Kuo R."/>
            <person name="Ohm R.A."/>
            <person name="Bhattacharya S.S."/>
            <person name="Shirouzu T."/>
            <person name="Yoshinaga Y."/>
            <person name="Martin F.M."/>
            <person name="Grigoriev I.V."/>
            <person name="Hibbett D.S."/>
        </authorList>
    </citation>
    <scope>NUCLEOTIDE SEQUENCE [LARGE SCALE GENOMIC DNA]</scope>
    <source>
        <strain evidence="10 11">93-53</strain>
    </source>
</reference>
<dbReference type="STRING" id="1314785.A0A165C9F2"/>
<keyword evidence="6 8" id="KW-0472">Membrane</keyword>
<keyword evidence="5 8" id="KW-1133">Transmembrane helix</keyword>
<dbReference type="Proteomes" id="UP000076871">
    <property type="component" value="Unassembled WGS sequence"/>
</dbReference>
<evidence type="ECO:0000256" key="2">
    <source>
        <dbReference type="ARBA" id="ARBA00008335"/>
    </source>
</evidence>
<dbReference type="InParanoid" id="A0A165C9F2"/>
<feature type="region of interest" description="Disordered" evidence="7">
    <location>
        <begin position="1"/>
        <end position="21"/>
    </location>
</feature>
<feature type="transmembrane region" description="Helical" evidence="8">
    <location>
        <begin position="239"/>
        <end position="256"/>
    </location>
</feature>
<evidence type="ECO:0000259" key="9">
    <source>
        <dbReference type="PROSITE" id="PS50850"/>
    </source>
</evidence>
<protein>
    <submittedName>
        <fullName evidence="10">MFS general substrate transporter</fullName>
    </submittedName>
</protein>
<feature type="transmembrane region" description="Helical" evidence="8">
    <location>
        <begin position="173"/>
        <end position="192"/>
    </location>
</feature>
<keyword evidence="4 8" id="KW-0812">Transmembrane</keyword>
<dbReference type="OrthoDB" id="3437016at2759"/>
<dbReference type="GO" id="GO:0000329">
    <property type="term" value="C:fungal-type vacuole membrane"/>
    <property type="evidence" value="ECO:0007669"/>
    <property type="project" value="TreeGrafter"/>
</dbReference>
<feature type="transmembrane region" description="Helical" evidence="8">
    <location>
        <begin position="42"/>
        <end position="72"/>
    </location>
</feature>
<dbReference type="InterPro" id="IPR020846">
    <property type="entry name" value="MFS_dom"/>
</dbReference>
<dbReference type="GO" id="GO:0015174">
    <property type="term" value="F:basic amino acid transmembrane transporter activity"/>
    <property type="evidence" value="ECO:0007669"/>
    <property type="project" value="TreeGrafter"/>
</dbReference>
<feature type="transmembrane region" description="Helical" evidence="8">
    <location>
        <begin position="137"/>
        <end position="161"/>
    </location>
</feature>
<dbReference type="FunFam" id="1.20.1720.10:FF:000013">
    <property type="entry name" value="Related to multidrug resistance proteins"/>
    <property type="match status" value="1"/>
</dbReference>
<feature type="transmembrane region" description="Helical" evidence="8">
    <location>
        <begin position="310"/>
        <end position="331"/>
    </location>
</feature>
<evidence type="ECO:0000256" key="8">
    <source>
        <dbReference type="SAM" id="Phobius"/>
    </source>
</evidence>
<dbReference type="GO" id="GO:0012505">
    <property type="term" value="C:endomembrane system"/>
    <property type="evidence" value="ECO:0007669"/>
    <property type="project" value="UniProtKB-SubCell"/>
</dbReference>
<dbReference type="FunCoup" id="A0A165C9F2">
    <property type="interactions" value="22"/>
</dbReference>
<feature type="transmembrane region" description="Helical" evidence="8">
    <location>
        <begin position="112"/>
        <end position="131"/>
    </location>
</feature>
<sequence length="537" mass="57315">MTVAVDEETPLLRDGPQETSCANDEADAVTQRSQDEDVKPQVSVIAVIVPMMLGIFLIAMDTTIVASTYAAIGSQFERLENTSWIATGYMLTMTSFQPLYGKLSDIFGRKSCLIFALCVFAIGSFLCGVAIDMNSLIAARALAGMGGGGINTVGVIIMSDVVPLRSRGTWQGVANIVFASGQAVGAPLGGILADTIGWRWAFLIQVPMTVFAISSVAFGLHLPKVDNSDFIGKLKRVDFAGAITLVFSVFALLLGLDRGGNVAWKDRLTIACFAAFSLLFGAFLVIEWFIAREPFAPKHIILNRTLIASYLCNFFLIGANMTIIFHVSLYLQAVQGLKPAQVGLALLPNVLGGAIGSITSGLIMKATGKYYWLTVLVYTLSFCGIAIIADVTGPLMFTMAGLGIGLALMSLGGWAGLTTTLIALIANAGPENQAIATAVSYLFRTLGSVVVLSVGTTLFQDTLRVRLHERLTGADVEEIIRRVRESLSYIDELGPAARAAVVRSYKDGVQAALWFSVVLAGITVLCSVFIKEKPLSH</sequence>
<dbReference type="RefSeq" id="XP_040760171.1">
    <property type="nucleotide sequence ID" value="XM_040905884.1"/>
</dbReference>
<feature type="transmembrane region" description="Helical" evidence="8">
    <location>
        <begin position="511"/>
        <end position="530"/>
    </location>
</feature>
<evidence type="ECO:0000313" key="11">
    <source>
        <dbReference type="Proteomes" id="UP000076871"/>
    </source>
</evidence>
<feature type="domain" description="Major facilitator superfamily (MFS) profile" evidence="9">
    <location>
        <begin position="47"/>
        <end position="535"/>
    </location>
</feature>
<feature type="transmembrane region" description="Helical" evidence="8">
    <location>
        <begin position="438"/>
        <end position="459"/>
    </location>
</feature>
<evidence type="ECO:0000256" key="1">
    <source>
        <dbReference type="ARBA" id="ARBA00004127"/>
    </source>
</evidence>
<gene>
    <name evidence="10" type="ORF">LAESUDRAFT_685318</name>
</gene>
<accession>A0A165C9F2</accession>
<comment type="subcellular location">
    <subcellularLocation>
        <location evidence="1">Endomembrane system</location>
        <topology evidence="1">Multi-pass membrane protein</topology>
    </subcellularLocation>
</comment>
<evidence type="ECO:0000256" key="5">
    <source>
        <dbReference type="ARBA" id="ARBA00022989"/>
    </source>
</evidence>
<name>A0A165C9F2_9APHY</name>
<comment type="similarity">
    <text evidence="2">Belongs to the major facilitator superfamily.</text>
</comment>
<dbReference type="EMBL" id="KV427652">
    <property type="protein sequence ID" value="KZT02431.1"/>
    <property type="molecule type" value="Genomic_DNA"/>
</dbReference>
<organism evidence="10 11">
    <name type="scientific">Laetiporus sulphureus 93-53</name>
    <dbReference type="NCBI Taxonomy" id="1314785"/>
    <lineage>
        <taxon>Eukaryota</taxon>
        <taxon>Fungi</taxon>
        <taxon>Dikarya</taxon>
        <taxon>Basidiomycota</taxon>
        <taxon>Agaricomycotina</taxon>
        <taxon>Agaricomycetes</taxon>
        <taxon>Polyporales</taxon>
        <taxon>Laetiporus</taxon>
    </lineage>
</organism>
<dbReference type="Pfam" id="PF07690">
    <property type="entry name" value="MFS_1"/>
    <property type="match status" value="1"/>
</dbReference>
<proteinExistence type="inferred from homology"/>
<dbReference type="PANTHER" id="PTHR23501">
    <property type="entry name" value="MAJOR FACILITATOR SUPERFAMILY"/>
    <property type="match status" value="1"/>
</dbReference>
<feature type="transmembrane region" description="Helical" evidence="8">
    <location>
        <begin position="370"/>
        <end position="389"/>
    </location>
</feature>
<dbReference type="GeneID" id="63822913"/>
<evidence type="ECO:0000313" key="10">
    <source>
        <dbReference type="EMBL" id="KZT02431.1"/>
    </source>
</evidence>
<evidence type="ECO:0000256" key="7">
    <source>
        <dbReference type="SAM" id="MobiDB-lite"/>
    </source>
</evidence>
<dbReference type="SUPFAM" id="SSF103473">
    <property type="entry name" value="MFS general substrate transporter"/>
    <property type="match status" value="1"/>
</dbReference>
<dbReference type="Gene3D" id="1.20.1250.20">
    <property type="entry name" value="MFS general substrate transporter like domains"/>
    <property type="match status" value="2"/>
</dbReference>
<dbReference type="PROSITE" id="PS50850">
    <property type="entry name" value="MFS"/>
    <property type="match status" value="1"/>
</dbReference>
<feature type="transmembrane region" description="Helical" evidence="8">
    <location>
        <begin position="198"/>
        <end position="218"/>
    </location>
</feature>
<keyword evidence="11" id="KW-1185">Reference proteome</keyword>
<dbReference type="InterPro" id="IPR036259">
    <property type="entry name" value="MFS_trans_sf"/>
</dbReference>
<dbReference type="PANTHER" id="PTHR23501:SF84">
    <property type="entry name" value="VACUOLAR MEMBRANE AMINO ACID UPTAKE TRANSPORTER FNX2"/>
    <property type="match status" value="1"/>
</dbReference>
<evidence type="ECO:0000256" key="4">
    <source>
        <dbReference type="ARBA" id="ARBA00022692"/>
    </source>
</evidence>
<dbReference type="InterPro" id="IPR011701">
    <property type="entry name" value="MFS"/>
</dbReference>
<evidence type="ECO:0000256" key="3">
    <source>
        <dbReference type="ARBA" id="ARBA00022448"/>
    </source>
</evidence>
<dbReference type="CDD" id="cd17502">
    <property type="entry name" value="MFS_Azr1_MDR_like"/>
    <property type="match status" value="1"/>
</dbReference>
<feature type="transmembrane region" description="Helical" evidence="8">
    <location>
        <begin position="268"/>
        <end position="290"/>
    </location>
</feature>
<keyword evidence="3" id="KW-0813">Transport</keyword>